<feature type="transmembrane region" description="Helical" evidence="7">
    <location>
        <begin position="260"/>
        <end position="278"/>
    </location>
</feature>
<protein>
    <submittedName>
        <fullName evidence="9">ABC transporter permease</fullName>
    </submittedName>
</protein>
<feature type="transmembrane region" description="Helical" evidence="7">
    <location>
        <begin position="176"/>
        <end position="197"/>
    </location>
</feature>
<organism evidence="9 10">
    <name type="scientific">Microbacterium candidum</name>
    <dbReference type="NCBI Taxonomy" id="3041922"/>
    <lineage>
        <taxon>Bacteria</taxon>
        <taxon>Bacillati</taxon>
        <taxon>Actinomycetota</taxon>
        <taxon>Actinomycetes</taxon>
        <taxon>Micrococcales</taxon>
        <taxon>Microbacteriaceae</taxon>
        <taxon>Microbacterium</taxon>
    </lineage>
</organism>
<keyword evidence="3" id="KW-1003">Cell membrane</keyword>
<evidence type="ECO:0000256" key="6">
    <source>
        <dbReference type="ARBA" id="ARBA00023136"/>
    </source>
</evidence>
<evidence type="ECO:0000313" key="10">
    <source>
        <dbReference type="Proteomes" id="UP001235064"/>
    </source>
</evidence>
<comment type="similarity">
    <text evidence="7">Belongs to the binding-protein-dependent transport system permease family.</text>
</comment>
<feature type="transmembrane region" description="Helical" evidence="7">
    <location>
        <begin position="479"/>
        <end position="504"/>
    </location>
</feature>
<evidence type="ECO:0000256" key="7">
    <source>
        <dbReference type="RuleBase" id="RU363032"/>
    </source>
</evidence>
<feature type="transmembrane region" description="Helical" evidence="7">
    <location>
        <begin position="109"/>
        <end position="130"/>
    </location>
</feature>
<accession>A0ABT7N2A0</accession>
<feature type="domain" description="ABC transmembrane type-1" evidence="8">
    <location>
        <begin position="103"/>
        <end position="497"/>
    </location>
</feature>
<feature type="transmembrane region" description="Helical" evidence="7">
    <location>
        <begin position="284"/>
        <end position="307"/>
    </location>
</feature>
<evidence type="ECO:0000313" key="9">
    <source>
        <dbReference type="EMBL" id="MDL9980841.1"/>
    </source>
</evidence>
<evidence type="ECO:0000256" key="1">
    <source>
        <dbReference type="ARBA" id="ARBA00004651"/>
    </source>
</evidence>
<dbReference type="Pfam" id="PF00528">
    <property type="entry name" value="BPD_transp_1"/>
    <property type="match status" value="1"/>
</dbReference>
<dbReference type="PANTHER" id="PTHR43163">
    <property type="entry name" value="DIPEPTIDE TRANSPORT SYSTEM PERMEASE PROTEIN DPPB-RELATED"/>
    <property type="match status" value="1"/>
</dbReference>
<feature type="transmembrane region" description="Helical" evidence="7">
    <location>
        <begin position="436"/>
        <end position="459"/>
    </location>
</feature>
<evidence type="ECO:0000256" key="5">
    <source>
        <dbReference type="ARBA" id="ARBA00022989"/>
    </source>
</evidence>
<reference evidence="9 10" key="1">
    <citation type="submission" date="2023-06" db="EMBL/GenBank/DDBJ databases">
        <title>Microbacterium sp. nov., isolated from a waste landfill.</title>
        <authorList>
            <person name="Wen W."/>
        </authorList>
    </citation>
    <scope>NUCLEOTIDE SEQUENCE [LARGE SCALE GENOMIC DNA]</scope>
    <source>
        <strain evidence="9 10">ASV49</strain>
    </source>
</reference>
<proteinExistence type="inferred from homology"/>
<evidence type="ECO:0000256" key="4">
    <source>
        <dbReference type="ARBA" id="ARBA00022692"/>
    </source>
</evidence>
<dbReference type="RefSeq" id="WP_286289797.1">
    <property type="nucleotide sequence ID" value="NZ_JASXSZ010000005.1"/>
</dbReference>
<dbReference type="Proteomes" id="UP001235064">
    <property type="component" value="Unassembled WGS sequence"/>
</dbReference>
<keyword evidence="6 7" id="KW-0472">Membrane</keyword>
<feature type="transmembrane region" description="Helical" evidence="7">
    <location>
        <begin position="319"/>
        <end position="337"/>
    </location>
</feature>
<feature type="transmembrane region" description="Helical" evidence="7">
    <location>
        <begin position="374"/>
        <end position="393"/>
    </location>
</feature>
<name>A0ABT7N2A0_9MICO</name>
<keyword evidence="2 7" id="KW-0813">Transport</keyword>
<keyword evidence="4 7" id="KW-0812">Transmembrane</keyword>
<sequence>MIGFVLRRIGVSVLILVAASFVMFNLVALSTDPLADLRESNNPNKQQLIQARIQIAHLDVSPPVRWAMWLGGVAKCLIPFANQCDLGTNFHGAPVTELLPTAMGSTVQMVTGALVLAILFGLMTGILSAIRENSGFDSSFTVISLFLFSLPSFLAAAMLKSFVAIGYNNFLQDPVIPIWVSLLLGVVMGVIVQAVVGGDARRRLLAFGINFVVTSGLLIYMSATGWFLTPNIGPFGIIVITVAMAIGLTALLAGLHQRKALITAGIVSVIGIITYFVIQPLLDVATPILVIGLGLLAIAVGLAVGWFVGGDDRKQNMRLGAILAFLISFLILIDRFMQSFPGYMSDMNGRPLATVGSSTPGYDPGNMWRSGLDVFFHLVLPTVSLLVISFAQYTRYSRAGMIEVLGQDYVRTARAKGMPERVVVVRHAFRNVLIPITTLVATDLGALLGGAIITEYIFAIPGMGQLFQASLGPGDIYPVMGYFLVIAVMAITFNFLADLSYAALDPRVRVR</sequence>
<gene>
    <name evidence="9" type="ORF">QSV35_15990</name>
</gene>
<comment type="caution">
    <text evidence="9">The sequence shown here is derived from an EMBL/GenBank/DDBJ whole genome shotgun (WGS) entry which is preliminary data.</text>
</comment>
<dbReference type="CDD" id="cd06261">
    <property type="entry name" value="TM_PBP2"/>
    <property type="match status" value="1"/>
</dbReference>
<dbReference type="SUPFAM" id="SSF161098">
    <property type="entry name" value="MetI-like"/>
    <property type="match status" value="1"/>
</dbReference>
<feature type="transmembrane region" description="Helical" evidence="7">
    <location>
        <begin position="9"/>
        <end position="29"/>
    </location>
</feature>
<dbReference type="EMBL" id="JASXSZ010000005">
    <property type="protein sequence ID" value="MDL9980841.1"/>
    <property type="molecule type" value="Genomic_DNA"/>
</dbReference>
<dbReference type="InterPro" id="IPR035906">
    <property type="entry name" value="MetI-like_sf"/>
</dbReference>
<keyword evidence="10" id="KW-1185">Reference proteome</keyword>
<feature type="transmembrane region" description="Helical" evidence="7">
    <location>
        <begin position="204"/>
        <end position="228"/>
    </location>
</feature>
<evidence type="ECO:0000256" key="2">
    <source>
        <dbReference type="ARBA" id="ARBA00022448"/>
    </source>
</evidence>
<keyword evidence="5 7" id="KW-1133">Transmembrane helix</keyword>
<evidence type="ECO:0000256" key="3">
    <source>
        <dbReference type="ARBA" id="ARBA00022475"/>
    </source>
</evidence>
<comment type="subcellular location">
    <subcellularLocation>
        <location evidence="1 7">Cell membrane</location>
        <topology evidence="1 7">Multi-pass membrane protein</topology>
    </subcellularLocation>
</comment>
<feature type="transmembrane region" description="Helical" evidence="7">
    <location>
        <begin position="142"/>
        <end position="164"/>
    </location>
</feature>
<feature type="transmembrane region" description="Helical" evidence="7">
    <location>
        <begin position="234"/>
        <end position="253"/>
    </location>
</feature>
<dbReference type="InterPro" id="IPR000515">
    <property type="entry name" value="MetI-like"/>
</dbReference>
<dbReference type="Gene3D" id="1.10.3720.10">
    <property type="entry name" value="MetI-like"/>
    <property type="match status" value="1"/>
</dbReference>
<dbReference type="PROSITE" id="PS50928">
    <property type="entry name" value="ABC_TM1"/>
    <property type="match status" value="1"/>
</dbReference>
<evidence type="ECO:0000259" key="8">
    <source>
        <dbReference type="PROSITE" id="PS50928"/>
    </source>
</evidence>
<dbReference type="PANTHER" id="PTHR43163:SF6">
    <property type="entry name" value="DIPEPTIDE TRANSPORT SYSTEM PERMEASE PROTEIN DPPB-RELATED"/>
    <property type="match status" value="1"/>
</dbReference>